<accession>A0A418WCZ3</accession>
<dbReference type="AlphaFoldDB" id="A0A418WCZ3"/>
<dbReference type="PRINTS" id="PR00123">
    <property type="entry name" value="ATPASEA"/>
</dbReference>
<evidence type="ECO:0000256" key="5">
    <source>
        <dbReference type="ARBA" id="ARBA00022692"/>
    </source>
</evidence>
<evidence type="ECO:0000256" key="9">
    <source>
        <dbReference type="ARBA" id="ARBA00023136"/>
    </source>
</evidence>
<keyword evidence="8 11" id="KW-0406">Ion transport</keyword>
<comment type="function">
    <text evidence="11 12">Key component of the proton channel; it plays a direct role in the translocation of protons across the membrane.</text>
</comment>
<evidence type="ECO:0000313" key="13">
    <source>
        <dbReference type="EMBL" id="RJF87860.1"/>
    </source>
</evidence>
<name>A0A418WCZ3_9PROT</name>
<evidence type="ECO:0000256" key="1">
    <source>
        <dbReference type="ARBA" id="ARBA00004141"/>
    </source>
</evidence>
<dbReference type="GO" id="GO:0046933">
    <property type="term" value="F:proton-transporting ATP synthase activity, rotational mechanism"/>
    <property type="evidence" value="ECO:0007669"/>
    <property type="project" value="UniProtKB-UniRule"/>
</dbReference>
<feature type="transmembrane region" description="Helical" evidence="11">
    <location>
        <begin position="192"/>
        <end position="214"/>
    </location>
</feature>
<gene>
    <name evidence="11" type="primary">atpB</name>
    <name evidence="13" type="ORF">D3874_13185</name>
</gene>
<dbReference type="GO" id="GO:0005886">
    <property type="term" value="C:plasma membrane"/>
    <property type="evidence" value="ECO:0007669"/>
    <property type="project" value="UniProtKB-SubCell"/>
</dbReference>
<dbReference type="NCBIfam" id="NF004482">
    <property type="entry name" value="PRK05815.2-4"/>
    <property type="match status" value="1"/>
</dbReference>
<feature type="transmembrane region" description="Helical" evidence="11">
    <location>
        <begin position="146"/>
        <end position="172"/>
    </location>
</feature>
<dbReference type="CDD" id="cd00310">
    <property type="entry name" value="ATP-synt_Fo_a_6"/>
    <property type="match status" value="1"/>
</dbReference>
<dbReference type="Proteomes" id="UP000284605">
    <property type="component" value="Unassembled WGS sequence"/>
</dbReference>
<keyword evidence="10 11" id="KW-0066">ATP synthesis</keyword>
<keyword evidence="5 11" id="KW-0812">Transmembrane</keyword>
<dbReference type="RefSeq" id="WP_119778494.1">
    <property type="nucleotide sequence ID" value="NZ_QYUK01000011.1"/>
</dbReference>
<dbReference type="InterPro" id="IPR023011">
    <property type="entry name" value="ATP_synth_F0_asu_AS"/>
</dbReference>
<feature type="transmembrane region" description="Helical" evidence="11">
    <location>
        <begin position="89"/>
        <end position="113"/>
    </location>
</feature>
<evidence type="ECO:0000256" key="12">
    <source>
        <dbReference type="RuleBase" id="RU000483"/>
    </source>
</evidence>
<dbReference type="NCBIfam" id="TIGR01131">
    <property type="entry name" value="ATP_synt_6_or_A"/>
    <property type="match status" value="1"/>
</dbReference>
<protein>
    <recommendedName>
        <fullName evidence="11 12">ATP synthase subunit a</fullName>
    </recommendedName>
    <alternativeName>
        <fullName evidence="11">ATP synthase F0 sector subunit a</fullName>
    </alternativeName>
    <alternativeName>
        <fullName evidence="11">F-ATPase subunit 6</fullName>
    </alternativeName>
</protein>
<keyword evidence="11" id="KW-1003">Cell membrane</keyword>
<reference evidence="13 14" key="1">
    <citation type="submission" date="2018-09" db="EMBL/GenBank/DDBJ databases">
        <authorList>
            <person name="Zhu H."/>
        </authorList>
    </citation>
    <scope>NUCLEOTIDE SEQUENCE [LARGE SCALE GENOMIC DNA]</scope>
    <source>
        <strain evidence="13 14">K1W22B-8</strain>
    </source>
</reference>
<keyword evidence="6 11" id="KW-0375">Hydrogen ion transport</keyword>
<evidence type="ECO:0000256" key="8">
    <source>
        <dbReference type="ARBA" id="ARBA00023065"/>
    </source>
</evidence>
<dbReference type="OrthoDB" id="9809130at2"/>
<dbReference type="SUPFAM" id="SSF81336">
    <property type="entry name" value="F1F0 ATP synthase subunit A"/>
    <property type="match status" value="1"/>
</dbReference>
<dbReference type="HAMAP" id="MF_01393">
    <property type="entry name" value="ATP_synth_a_bact"/>
    <property type="match status" value="1"/>
</dbReference>
<feature type="transmembrane region" description="Helical" evidence="11">
    <location>
        <begin position="119"/>
        <end position="139"/>
    </location>
</feature>
<evidence type="ECO:0000256" key="3">
    <source>
        <dbReference type="ARBA" id="ARBA00022448"/>
    </source>
</evidence>
<dbReference type="PANTHER" id="PTHR11410">
    <property type="entry name" value="ATP SYNTHASE SUBUNIT A"/>
    <property type="match status" value="1"/>
</dbReference>
<keyword evidence="14" id="KW-1185">Reference proteome</keyword>
<dbReference type="PANTHER" id="PTHR11410:SF0">
    <property type="entry name" value="ATP SYNTHASE SUBUNIT A"/>
    <property type="match status" value="1"/>
</dbReference>
<keyword evidence="4 11" id="KW-0138">CF(0)</keyword>
<evidence type="ECO:0000256" key="11">
    <source>
        <dbReference type="HAMAP-Rule" id="MF_01393"/>
    </source>
</evidence>
<keyword evidence="9 11" id="KW-0472">Membrane</keyword>
<keyword evidence="3 11" id="KW-0813">Transport</keyword>
<evidence type="ECO:0000313" key="14">
    <source>
        <dbReference type="Proteomes" id="UP000284605"/>
    </source>
</evidence>
<comment type="caution">
    <text evidence="13">The sequence shown here is derived from an EMBL/GenBank/DDBJ whole genome shotgun (WGS) entry which is preliminary data.</text>
</comment>
<dbReference type="GO" id="GO:0045259">
    <property type="term" value="C:proton-transporting ATP synthase complex"/>
    <property type="evidence" value="ECO:0007669"/>
    <property type="project" value="UniProtKB-KW"/>
</dbReference>
<comment type="similarity">
    <text evidence="2 11 12">Belongs to the ATPase A chain family.</text>
</comment>
<keyword evidence="7 11" id="KW-1133">Transmembrane helix</keyword>
<comment type="subcellular location">
    <subcellularLocation>
        <location evidence="11 12">Cell membrane</location>
        <topology evidence="11 12">Multi-pass membrane protein</topology>
    </subcellularLocation>
    <subcellularLocation>
        <location evidence="1">Membrane</location>
        <topology evidence="1">Multi-pass membrane protein</topology>
    </subcellularLocation>
</comment>
<sequence length="250" mass="27074">MAAGGEAHGPLHQFEIVRLVDLNIGGVDISFTNSAMWMVIAVVLVTGFMMLATSRAAIVPGRLQSVAELSYEFIANLIKDTAGTQGLKYFPFIFTIFVFVLAANMLGMVPYSFTFTSHLAVTATMALVIIIAITVLGFVKHGFGFLHVFLPSGVPMWLAPLLIFIEVLSYLTRPVSLSVRLFANMMAGHTTLKVFAGFVVALGLFGVAPLVFVVALTALEVLIAFLQAYIFTILTCIYLNDALHPTTNHP</sequence>
<dbReference type="Gene3D" id="1.20.120.220">
    <property type="entry name" value="ATP synthase, F0 complex, subunit A"/>
    <property type="match status" value="1"/>
</dbReference>
<dbReference type="InterPro" id="IPR000568">
    <property type="entry name" value="ATP_synth_F0_asu"/>
</dbReference>
<dbReference type="FunFam" id="1.20.120.220:FF:000003">
    <property type="entry name" value="ATP synthase subunit a"/>
    <property type="match status" value="1"/>
</dbReference>
<dbReference type="InterPro" id="IPR035908">
    <property type="entry name" value="F0_ATP_A_sf"/>
</dbReference>
<organism evidence="13 14">
    <name type="scientific">Oleomonas cavernae</name>
    <dbReference type="NCBI Taxonomy" id="2320859"/>
    <lineage>
        <taxon>Bacteria</taxon>
        <taxon>Pseudomonadati</taxon>
        <taxon>Pseudomonadota</taxon>
        <taxon>Alphaproteobacteria</taxon>
        <taxon>Acetobacterales</taxon>
        <taxon>Acetobacteraceae</taxon>
        <taxon>Oleomonas</taxon>
    </lineage>
</organism>
<evidence type="ECO:0000256" key="4">
    <source>
        <dbReference type="ARBA" id="ARBA00022547"/>
    </source>
</evidence>
<evidence type="ECO:0000256" key="7">
    <source>
        <dbReference type="ARBA" id="ARBA00022989"/>
    </source>
</evidence>
<dbReference type="InterPro" id="IPR045083">
    <property type="entry name" value="ATP_synth_F0_asu_bact/mt"/>
</dbReference>
<feature type="transmembrane region" description="Helical" evidence="11">
    <location>
        <begin position="35"/>
        <end position="53"/>
    </location>
</feature>
<evidence type="ECO:0000256" key="2">
    <source>
        <dbReference type="ARBA" id="ARBA00006810"/>
    </source>
</evidence>
<proteinExistence type="inferred from homology"/>
<dbReference type="PROSITE" id="PS00449">
    <property type="entry name" value="ATPASE_A"/>
    <property type="match status" value="1"/>
</dbReference>
<feature type="transmembrane region" description="Helical" evidence="11">
    <location>
        <begin position="221"/>
        <end position="240"/>
    </location>
</feature>
<dbReference type="EMBL" id="QYUK01000011">
    <property type="protein sequence ID" value="RJF87860.1"/>
    <property type="molecule type" value="Genomic_DNA"/>
</dbReference>
<evidence type="ECO:0000256" key="6">
    <source>
        <dbReference type="ARBA" id="ARBA00022781"/>
    </source>
</evidence>
<dbReference type="Pfam" id="PF00119">
    <property type="entry name" value="ATP-synt_A"/>
    <property type="match status" value="1"/>
</dbReference>
<evidence type="ECO:0000256" key="10">
    <source>
        <dbReference type="ARBA" id="ARBA00023310"/>
    </source>
</evidence>